<reference evidence="2 5" key="2">
    <citation type="submission" date="2017-10" db="EMBL/GenBank/DDBJ databases">
        <title>Complete genome sequence of Collinsella aerofaciens isolated from the gut of a healthy adult Indian.</title>
        <authorList>
            <person name="Bag S."/>
            <person name="Ghosh T.S."/>
            <person name="Das B."/>
        </authorList>
    </citation>
    <scope>NUCLEOTIDE SEQUENCE [LARGE SCALE GENOMIC DNA]</scope>
    <source>
        <strain evidence="2">Indica</strain>
        <strain evidence="5">indica</strain>
    </source>
</reference>
<keyword evidence="1" id="KW-1133">Transmembrane helix</keyword>
<keyword evidence="1" id="KW-0472">Membrane</keyword>
<evidence type="ECO:0000313" key="3">
    <source>
        <dbReference type="EMBL" id="CUP21036.1"/>
    </source>
</evidence>
<evidence type="ECO:0000313" key="5">
    <source>
        <dbReference type="Proteomes" id="UP000225608"/>
    </source>
</evidence>
<gene>
    <name evidence="2" type="ORF">CSV91_00355</name>
    <name evidence="3" type="ORF">ERS852514_01398</name>
</gene>
<evidence type="ECO:0000313" key="2">
    <source>
        <dbReference type="EMBL" id="ATP53131.1"/>
    </source>
</evidence>
<protein>
    <submittedName>
        <fullName evidence="2">DUF3784 domain-containing protein</fullName>
    </submittedName>
    <submittedName>
        <fullName evidence="3">Domain of uncharacterized function (DUF3784)</fullName>
    </submittedName>
</protein>
<evidence type="ECO:0000256" key="1">
    <source>
        <dbReference type="SAM" id="Phobius"/>
    </source>
</evidence>
<organism evidence="3 4">
    <name type="scientific">Collinsella aerofaciens</name>
    <dbReference type="NCBI Taxonomy" id="74426"/>
    <lineage>
        <taxon>Bacteria</taxon>
        <taxon>Bacillati</taxon>
        <taxon>Actinomycetota</taxon>
        <taxon>Coriobacteriia</taxon>
        <taxon>Coriobacteriales</taxon>
        <taxon>Coriobacteriaceae</taxon>
        <taxon>Collinsella</taxon>
    </lineage>
</organism>
<name>A0A174LEB5_9ACTN</name>
<dbReference type="Proteomes" id="UP000095454">
    <property type="component" value="Unassembled WGS sequence"/>
</dbReference>
<dbReference type="AlphaFoldDB" id="A0A174LEB5"/>
<dbReference type="Proteomes" id="UP000225608">
    <property type="component" value="Chromosome"/>
</dbReference>
<dbReference type="RefSeq" id="WP_055252192.1">
    <property type="nucleotide sequence ID" value="NZ_CABIXX010000025.1"/>
</dbReference>
<feature type="transmembrane region" description="Helical" evidence="1">
    <location>
        <begin position="48"/>
        <end position="68"/>
    </location>
</feature>
<reference evidence="3 4" key="1">
    <citation type="submission" date="2015-09" db="EMBL/GenBank/DDBJ databases">
        <authorList>
            <consortium name="Pathogen Informatics"/>
        </authorList>
    </citation>
    <scope>NUCLEOTIDE SEQUENCE [LARGE SCALE GENOMIC DNA]</scope>
    <source>
        <strain evidence="3 4">2789STDY5834902</strain>
    </source>
</reference>
<keyword evidence="1" id="KW-0812">Transmembrane</keyword>
<feature type="transmembrane region" description="Helical" evidence="1">
    <location>
        <begin position="80"/>
        <end position="103"/>
    </location>
</feature>
<evidence type="ECO:0000313" key="4">
    <source>
        <dbReference type="Proteomes" id="UP000095454"/>
    </source>
</evidence>
<accession>A0A174LEB5</accession>
<proteinExistence type="predicted"/>
<dbReference type="EMBL" id="CZAQ01000025">
    <property type="protein sequence ID" value="CUP21036.1"/>
    <property type="molecule type" value="Genomic_DNA"/>
</dbReference>
<dbReference type="KEGG" id="caer:CSV91_00355"/>
<sequence length="106" mass="12474">METEDAVCLMTSIALIVLSIQYRRGRWLCSIAGYDVTKRESEIDIRPYAKLISSVTLWMGLLFFLWAVEDWVRDWNTSVFEVLVLLLFSLASLSFVRLVRFVFMRR</sequence>
<dbReference type="EMBL" id="CP024160">
    <property type="protein sequence ID" value="ATP53131.1"/>
    <property type="molecule type" value="Genomic_DNA"/>
</dbReference>